<keyword evidence="1" id="KW-0812">Transmembrane</keyword>
<protein>
    <recommendedName>
        <fullName evidence="4">Gustatory receptor</fullName>
    </recommendedName>
</protein>
<evidence type="ECO:0008006" key="4">
    <source>
        <dbReference type="Google" id="ProtNLM"/>
    </source>
</evidence>
<gene>
    <name evidence="2" type="ORF">ODALV1_LOCUS10028</name>
</gene>
<sequence length="401" mass="46303">MLLSLKFLKGLELNLKLRSVIGTIPFYLTRENTPIPKFVPCISTKLKWQWSKMSITSVLVGLLWYQVLKARSTERLITTLESGMIVFSVTIFLLINCVYLKRNEFLIKLFNSFIQYEHSQSLQFTGIISKREKIVTNYIQLNGFMAAPVIATTYLAQRWINPCTSATLAWNYLEECFDKNRFENGYWSFKSYTYLVIMVLILWWILADLLVTFAFQAAEIMYLQSACLVGYVKHFKEQLKISAVTSPKVILKYRQLQILTKYYNWIQQDAIIALMLTLVICLTVVSSYVIIKMGSHVSPTHFLFFWCALVDALAAIIVIYGEFASLHTQSRLVLTMFRSQVIPTLTAAKFSSFKQKLIRKYVATFYPLNVQLGSVNFVDKMTPIVLLQFCVEQLANLLLLE</sequence>
<keyword evidence="3" id="KW-1185">Reference proteome</keyword>
<proteinExistence type="predicted"/>
<feature type="transmembrane region" description="Helical" evidence="1">
    <location>
        <begin position="80"/>
        <end position="100"/>
    </location>
</feature>
<evidence type="ECO:0000256" key="1">
    <source>
        <dbReference type="SAM" id="Phobius"/>
    </source>
</evidence>
<feature type="transmembrane region" description="Helical" evidence="1">
    <location>
        <begin position="270"/>
        <end position="291"/>
    </location>
</feature>
<keyword evidence="1" id="KW-0472">Membrane</keyword>
<dbReference type="EMBL" id="CAXLJM020000030">
    <property type="protein sequence ID" value="CAL8098701.1"/>
    <property type="molecule type" value="Genomic_DNA"/>
</dbReference>
<dbReference type="Proteomes" id="UP001642540">
    <property type="component" value="Unassembled WGS sequence"/>
</dbReference>
<evidence type="ECO:0000313" key="2">
    <source>
        <dbReference type="EMBL" id="CAL8098701.1"/>
    </source>
</evidence>
<feature type="transmembrane region" description="Helical" evidence="1">
    <location>
        <begin position="303"/>
        <end position="321"/>
    </location>
</feature>
<reference evidence="2 3" key="1">
    <citation type="submission" date="2024-08" db="EMBL/GenBank/DDBJ databases">
        <authorList>
            <person name="Cucini C."/>
            <person name="Frati F."/>
        </authorList>
    </citation>
    <scope>NUCLEOTIDE SEQUENCE [LARGE SCALE GENOMIC DNA]</scope>
</reference>
<feature type="transmembrane region" description="Helical" evidence="1">
    <location>
        <begin position="189"/>
        <end position="207"/>
    </location>
</feature>
<accession>A0ABP1QD41</accession>
<evidence type="ECO:0000313" key="3">
    <source>
        <dbReference type="Proteomes" id="UP001642540"/>
    </source>
</evidence>
<keyword evidence="1" id="KW-1133">Transmembrane helix</keyword>
<organism evidence="2 3">
    <name type="scientific">Orchesella dallaii</name>
    <dbReference type="NCBI Taxonomy" id="48710"/>
    <lineage>
        <taxon>Eukaryota</taxon>
        <taxon>Metazoa</taxon>
        <taxon>Ecdysozoa</taxon>
        <taxon>Arthropoda</taxon>
        <taxon>Hexapoda</taxon>
        <taxon>Collembola</taxon>
        <taxon>Entomobryomorpha</taxon>
        <taxon>Entomobryoidea</taxon>
        <taxon>Orchesellidae</taxon>
        <taxon>Orchesellinae</taxon>
        <taxon>Orchesella</taxon>
    </lineage>
</organism>
<name>A0ABP1QD41_9HEXA</name>
<comment type="caution">
    <text evidence="2">The sequence shown here is derived from an EMBL/GenBank/DDBJ whole genome shotgun (WGS) entry which is preliminary data.</text>
</comment>